<reference evidence="1" key="1">
    <citation type="submission" date="2014-09" db="EMBL/GenBank/DDBJ databases">
        <authorList>
            <person name="Magalhaes I.L.F."/>
            <person name="Oliveira U."/>
            <person name="Santos F.R."/>
            <person name="Vidigal T.H.D.A."/>
            <person name="Brescovit A.D."/>
            <person name="Santos A.J."/>
        </authorList>
    </citation>
    <scope>NUCLEOTIDE SEQUENCE</scope>
    <source>
        <tissue evidence="1">Shoot tissue taken approximately 20 cm above the soil surface</tissue>
    </source>
</reference>
<proteinExistence type="predicted"/>
<dbReference type="EMBL" id="GBRH01172908">
    <property type="protein sequence ID" value="JAE24988.1"/>
    <property type="molecule type" value="Transcribed_RNA"/>
</dbReference>
<protein>
    <submittedName>
        <fullName evidence="1">Uncharacterized protein</fullName>
    </submittedName>
</protein>
<sequence length="64" mass="7595">MVKVHFREYVLLYCIASHLVLGLYRSHTLLPFIDYWIHKSNLIGYYASSFPARNGTLNFYIQHC</sequence>
<dbReference type="AlphaFoldDB" id="A0A0A9GWM8"/>
<reference evidence="1" key="2">
    <citation type="journal article" date="2015" name="Data Brief">
        <title>Shoot transcriptome of the giant reed, Arundo donax.</title>
        <authorList>
            <person name="Barrero R.A."/>
            <person name="Guerrero F.D."/>
            <person name="Moolhuijzen P."/>
            <person name="Goolsby J.A."/>
            <person name="Tidwell J."/>
            <person name="Bellgard S.E."/>
            <person name="Bellgard M.I."/>
        </authorList>
    </citation>
    <scope>NUCLEOTIDE SEQUENCE</scope>
    <source>
        <tissue evidence="1">Shoot tissue taken approximately 20 cm above the soil surface</tissue>
    </source>
</reference>
<evidence type="ECO:0000313" key="1">
    <source>
        <dbReference type="EMBL" id="JAE24988.1"/>
    </source>
</evidence>
<name>A0A0A9GWM8_ARUDO</name>
<organism evidence="1">
    <name type="scientific">Arundo donax</name>
    <name type="common">Giant reed</name>
    <name type="synonym">Donax arundinaceus</name>
    <dbReference type="NCBI Taxonomy" id="35708"/>
    <lineage>
        <taxon>Eukaryota</taxon>
        <taxon>Viridiplantae</taxon>
        <taxon>Streptophyta</taxon>
        <taxon>Embryophyta</taxon>
        <taxon>Tracheophyta</taxon>
        <taxon>Spermatophyta</taxon>
        <taxon>Magnoliopsida</taxon>
        <taxon>Liliopsida</taxon>
        <taxon>Poales</taxon>
        <taxon>Poaceae</taxon>
        <taxon>PACMAD clade</taxon>
        <taxon>Arundinoideae</taxon>
        <taxon>Arundineae</taxon>
        <taxon>Arundo</taxon>
    </lineage>
</organism>
<accession>A0A0A9GWM8</accession>